<dbReference type="EMBL" id="DPVV01000115">
    <property type="protein sequence ID" value="HCL01415.1"/>
    <property type="molecule type" value="Genomic_DNA"/>
</dbReference>
<protein>
    <recommendedName>
        <fullName evidence="1">N-acetyltransferase domain-containing protein</fullName>
    </recommendedName>
</protein>
<dbReference type="PANTHER" id="PTHR43072">
    <property type="entry name" value="N-ACETYLTRANSFERASE"/>
    <property type="match status" value="1"/>
</dbReference>
<dbReference type="SUPFAM" id="SSF55729">
    <property type="entry name" value="Acyl-CoA N-acyltransferases (Nat)"/>
    <property type="match status" value="1"/>
</dbReference>
<reference evidence="2 3" key="1">
    <citation type="journal article" date="2018" name="Nat. Biotechnol.">
        <title>A standardized bacterial taxonomy based on genome phylogeny substantially revises the tree of life.</title>
        <authorList>
            <person name="Parks D.H."/>
            <person name="Chuvochina M."/>
            <person name="Waite D.W."/>
            <person name="Rinke C."/>
            <person name="Skarshewski A."/>
            <person name="Chaumeil P.A."/>
            <person name="Hugenholtz P."/>
        </authorList>
    </citation>
    <scope>NUCLEOTIDE SEQUENCE [LARGE SCALE GENOMIC DNA]</scope>
    <source>
        <strain evidence="2">UBA11728</strain>
    </source>
</reference>
<accession>A0A3D2X4E1</accession>
<feature type="domain" description="N-acetyltransferase" evidence="1">
    <location>
        <begin position="124"/>
        <end position="274"/>
    </location>
</feature>
<dbReference type="AlphaFoldDB" id="A0A3D2X4E1"/>
<dbReference type="InterPro" id="IPR016181">
    <property type="entry name" value="Acyl_CoA_acyltransferase"/>
</dbReference>
<gene>
    <name evidence="2" type="ORF">DHW61_03215</name>
</gene>
<evidence type="ECO:0000313" key="3">
    <source>
        <dbReference type="Proteomes" id="UP000262969"/>
    </source>
</evidence>
<dbReference type="Gene3D" id="3.40.630.30">
    <property type="match status" value="1"/>
</dbReference>
<name>A0A3D2X4E1_9FIRM</name>
<evidence type="ECO:0000313" key="2">
    <source>
        <dbReference type="EMBL" id="HCL01415.1"/>
    </source>
</evidence>
<dbReference type="CDD" id="cd04301">
    <property type="entry name" value="NAT_SF"/>
    <property type="match status" value="1"/>
</dbReference>
<sequence length="274" mass="31459">MIDRNKFDTIKMKLKDYKFNSLEYTEYESVSDFNIVKEDKEGLILLGKEKETNRYEVHWTVNQVEVLSEQVKKLGSNILVSFIPLEWKDYLISQGFKEYGFLRDYWIDQINKVNTDGIQIHYLGDNREKQASEVTYSCQWQSREFRGESEEWVKQWLDGTCPDASICSNTNILVREEAGTLAGIVCVGIYGETSEKGKVIWVREVAVSPSFQGKGFGQNLILQAIAYGKEQGAVRSFLMADELNEPAKHVYEKIGYVGSETEGQLDMVYQVCSE</sequence>
<dbReference type="GO" id="GO:0016747">
    <property type="term" value="F:acyltransferase activity, transferring groups other than amino-acyl groups"/>
    <property type="evidence" value="ECO:0007669"/>
    <property type="project" value="InterPro"/>
</dbReference>
<organism evidence="2 3">
    <name type="scientific">Lachnoclostridium phytofermentans</name>
    <dbReference type="NCBI Taxonomy" id="66219"/>
    <lineage>
        <taxon>Bacteria</taxon>
        <taxon>Bacillati</taxon>
        <taxon>Bacillota</taxon>
        <taxon>Clostridia</taxon>
        <taxon>Lachnospirales</taxon>
        <taxon>Lachnospiraceae</taxon>
    </lineage>
</organism>
<dbReference type="PANTHER" id="PTHR43072:SF60">
    <property type="entry name" value="L-2,4-DIAMINOBUTYRIC ACID ACETYLTRANSFERASE"/>
    <property type="match status" value="1"/>
</dbReference>
<dbReference type="InterPro" id="IPR000182">
    <property type="entry name" value="GNAT_dom"/>
</dbReference>
<proteinExistence type="predicted"/>
<dbReference type="Pfam" id="PF00583">
    <property type="entry name" value="Acetyltransf_1"/>
    <property type="match status" value="1"/>
</dbReference>
<evidence type="ECO:0000259" key="1">
    <source>
        <dbReference type="PROSITE" id="PS51186"/>
    </source>
</evidence>
<dbReference type="Proteomes" id="UP000262969">
    <property type="component" value="Unassembled WGS sequence"/>
</dbReference>
<comment type="caution">
    <text evidence="2">The sequence shown here is derived from an EMBL/GenBank/DDBJ whole genome shotgun (WGS) entry which is preliminary data.</text>
</comment>
<dbReference type="PROSITE" id="PS51186">
    <property type="entry name" value="GNAT"/>
    <property type="match status" value="1"/>
</dbReference>